<gene>
    <name evidence="1" type="ORF">A9306_01700</name>
</gene>
<proteinExistence type="predicted"/>
<comment type="caution">
    <text evidence="1">The sequence shown here is derived from an EMBL/GenBank/DDBJ whole genome shotgun (WGS) entry which is preliminary data.</text>
</comment>
<evidence type="ECO:0000313" key="1">
    <source>
        <dbReference type="EMBL" id="OBX75959.1"/>
    </source>
</evidence>
<keyword evidence="2" id="KW-1185">Reference proteome</keyword>
<accession>A0A1B8QA06</accession>
<evidence type="ECO:0000313" key="2">
    <source>
        <dbReference type="Proteomes" id="UP000092616"/>
    </source>
</evidence>
<dbReference type="EMBL" id="LZNA01000067">
    <property type="protein sequence ID" value="OBX75959.1"/>
    <property type="molecule type" value="Genomic_DNA"/>
</dbReference>
<organism evidence="1 2">
    <name type="scientific">Faucicola atlantae</name>
    <dbReference type="NCBI Taxonomy" id="34059"/>
    <lineage>
        <taxon>Bacteria</taxon>
        <taxon>Pseudomonadati</taxon>
        <taxon>Pseudomonadota</taxon>
        <taxon>Gammaproteobacteria</taxon>
        <taxon>Moraxellales</taxon>
        <taxon>Moraxellaceae</taxon>
        <taxon>Faucicola</taxon>
    </lineage>
</organism>
<name>A0A1B8QA06_9GAMM</name>
<dbReference type="AlphaFoldDB" id="A0A1B8QA06"/>
<dbReference type="Proteomes" id="UP000092616">
    <property type="component" value="Unassembled WGS sequence"/>
</dbReference>
<protein>
    <submittedName>
        <fullName evidence="1">Uncharacterized protein</fullName>
    </submittedName>
</protein>
<sequence>MIGLSVILLKNTHETPLSLALLATFVYAKLRSYLTVMHQPTLRFLDNLAVGNPYITIYRKLCRITK</sequence>
<reference evidence="1 2" key="1">
    <citation type="submission" date="2016-06" db="EMBL/GenBank/DDBJ databases">
        <title>Draft genome of Moraxella atlantae CCUG 59586.</title>
        <authorList>
            <person name="Salva-Serra F."/>
            <person name="Engstrom-Jakobsson H."/>
            <person name="Thorell K."/>
            <person name="Gonzales-Siles L."/>
            <person name="Karlsson R."/>
            <person name="Boulund F."/>
            <person name="Engstrand L."/>
            <person name="Kristiansson E."/>
            <person name="Moore E."/>
        </authorList>
    </citation>
    <scope>NUCLEOTIDE SEQUENCE [LARGE SCALE GENOMIC DNA]</scope>
    <source>
        <strain evidence="1 2">CCUG 59586</strain>
    </source>
</reference>